<evidence type="ECO:0000313" key="9">
    <source>
        <dbReference type="EMBL" id="HIS93491.1"/>
    </source>
</evidence>
<dbReference type="Gene3D" id="1.10.10.60">
    <property type="entry name" value="Homeodomain-like"/>
    <property type="match status" value="2"/>
</dbReference>
<dbReference type="GO" id="GO:0000160">
    <property type="term" value="P:phosphorelay signal transduction system"/>
    <property type="evidence" value="ECO:0007669"/>
    <property type="project" value="InterPro"/>
</dbReference>
<comment type="caution">
    <text evidence="9">The sequence shown here is derived from an EMBL/GenBank/DDBJ whole genome shotgun (WGS) entry which is preliminary data.</text>
</comment>
<evidence type="ECO:0000256" key="4">
    <source>
        <dbReference type="ARBA" id="ARBA00023163"/>
    </source>
</evidence>
<reference evidence="9" key="2">
    <citation type="journal article" date="2021" name="PeerJ">
        <title>Extensive microbial diversity within the chicken gut microbiome revealed by metagenomics and culture.</title>
        <authorList>
            <person name="Gilroy R."/>
            <person name="Ravi A."/>
            <person name="Getino M."/>
            <person name="Pursley I."/>
            <person name="Horton D.L."/>
            <person name="Alikhan N.F."/>
            <person name="Baker D."/>
            <person name="Gharbi K."/>
            <person name="Hall N."/>
            <person name="Watson M."/>
            <person name="Adriaenssens E.M."/>
            <person name="Foster-Nyarko E."/>
            <person name="Jarju S."/>
            <person name="Secka A."/>
            <person name="Antonio M."/>
            <person name="Oren A."/>
            <person name="Chaudhuri R.R."/>
            <person name="La Ragione R."/>
            <person name="Hildebrand F."/>
            <person name="Pallen M.J."/>
        </authorList>
    </citation>
    <scope>NUCLEOTIDE SEQUENCE</scope>
    <source>
        <strain evidence="9">13766</strain>
    </source>
</reference>
<dbReference type="Pfam" id="PF00072">
    <property type="entry name" value="Response_reg"/>
    <property type="match status" value="1"/>
</dbReference>
<dbReference type="InterPro" id="IPR020449">
    <property type="entry name" value="Tscrpt_reg_AraC-type_HTH"/>
</dbReference>
<feature type="domain" description="Response regulatory" evidence="8">
    <location>
        <begin position="3"/>
        <end position="122"/>
    </location>
</feature>
<dbReference type="SMART" id="SM00342">
    <property type="entry name" value="HTH_ARAC"/>
    <property type="match status" value="1"/>
</dbReference>
<evidence type="ECO:0000256" key="5">
    <source>
        <dbReference type="ARBA" id="ARBA00024867"/>
    </source>
</evidence>
<evidence type="ECO:0000256" key="6">
    <source>
        <dbReference type="PROSITE-ProRule" id="PRU00169"/>
    </source>
</evidence>
<dbReference type="GO" id="GO:0043565">
    <property type="term" value="F:sequence-specific DNA binding"/>
    <property type="evidence" value="ECO:0007669"/>
    <property type="project" value="InterPro"/>
</dbReference>
<evidence type="ECO:0000259" key="7">
    <source>
        <dbReference type="PROSITE" id="PS01124"/>
    </source>
</evidence>
<comment type="function">
    <text evidence="5">May play the central regulatory role in sporulation. It may be an element of the effector pathway responsible for the activation of sporulation genes in response to nutritional stress. Spo0A may act in concert with spo0H (a sigma factor) to control the expression of some genes that are critical to the sporulation process.</text>
</comment>
<organism evidence="9 10">
    <name type="scientific">Candidatus Alectryocaccomicrobium excrementavium</name>
    <dbReference type="NCBI Taxonomy" id="2840668"/>
    <lineage>
        <taxon>Bacteria</taxon>
        <taxon>Bacillati</taxon>
        <taxon>Bacillota</taxon>
        <taxon>Clostridia</taxon>
        <taxon>Candidatus Alectryocaccomicrobium</taxon>
    </lineage>
</organism>
<keyword evidence="6" id="KW-0597">Phosphoprotein</keyword>
<reference evidence="9" key="1">
    <citation type="submission" date="2020-10" db="EMBL/GenBank/DDBJ databases">
        <authorList>
            <person name="Gilroy R."/>
        </authorList>
    </citation>
    <scope>NUCLEOTIDE SEQUENCE</scope>
    <source>
        <strain evidence="9">13766</strain>
    </source>
</reference>
<dbReference type="Gene3D" id="3.40.50.2300">
    <property type="match status" value="1"/>
</dbReference>
<dbReference type="PRINTS" id="PR00032">
    <property type="entry name" value="HTHARAC"/>
</dbReference>
<dbReference type="PANTHER" id="PTHR43280:SF28">
    <property type="entry name" value="HTH-TYPE TRANSCRIPTIONAL ACTIVATOR RHAS"/>
    <property type="match status" value="1"/>
</dbReference>
<evidence type="ECO:0000256" key="1">
    <source>
        <dbReference type="ARBA" id="ARBA00018672"/>
    </source>
</evidence>
<keyword evidence="2" id="KW-0805">Transcription regulation</keyword>
<evidence type="ECO:0000313" key="10">
    <source>
        <dbReference type="Proteomes" id="UP000824140"/>
    </source>
</evidence>
<dbReference type="PROSITE" id="PS50110">
    <property type="entry name" value="RESPONSE_REGULATORY"/>
    <property type="match status" value="1"/>
</dbReference>
<dbReference type="PROSITE" id="PS01124">
    <property type="entry name" value="HTH_ARAC_FAMILY_2"/>
    <property type="match status" value="1"/>
</dbReference>
<dbReference type="InterPro" id="IPR018060">
    <property type="entry name" value="HTH_AraC"/>
</dbReference>
<evidence type="ECO:0000256" key="2">
    <source>
        <dbReference type="ARBA" id="ARBA00023015"/>
    </source>
</evidence>
<gene>
    <name evidence="9" type="ORF">IAA84_10780</name>
</gene>
<feature type="modified residue" description="4-aspartylphosphate" evidence="6">
    <location>
        <position position="56"/>
    </location>
</feature>
<keyword evidence="4" id="KW-0804">Transcription</keyword>
<dbReference type="GO" id="GO:0003700">
    <property type="term" value="F:DNA-binding transcription factor activity"/>
    <property type="evidence" value="ECO:0007669"/>
    <property type="project" value="InterPro"/>
</dbReference>
<dbReference type="InterPro" id="IPR001789">
    <property type="entry name" value="Sig_transdc_resp-reg_receiver"/>
</dbReference>
<dbReference type="AlphaFoldDB" id="A0A9D1K6L5"/>
<evidence type="ECO:0000256" key="3">
    <source>
        <dbReference type="ARBA" id="ARBA00023125"/>
    </source>
</evidence>
<dbReference type="Pfam" id="PF12833">
    <property type="entry name" value="HTH_18"/>
    <property type="match status" value="1"/>
</dbReference>
<dbReference type="SMART" id="SM00448">
    <property type="entry name" value="REC"/>
    <property type="match status" value="1"/>
</dbReference>
<feature type="domain" description="HTH araC/xylS-type" evidence="7">
    <location>
        <begin position="146"/>
        <end position="244"/>
    </location>
</feature>
<keyword evidence="3" id="KW-0238">DNA-binding</keyword>
<dbReference type="InterPro" id="IPR018062">
    <property type="entry name" value="HTH_AraC-typ_CS"/>
</dbReference>
<dbReference type="Proteomes" id="UP000824140">
    <property type="component" value="Unassembled WGS sequence"/>
</dbReference>
<protein>
    <recommendedName>
        <fullName evidence="1">Stage 0 sporulation protein A homolog</fullName>
    </recommendedName>
</protein>
<proteinExistence type="predicted"/>
<evidence type="ECO:0000259" key="8">
    <source>
        <dbReference type="PROSITE" id="PS50110"/>
    </source>
</evidence>
<name>A0A9D1K6L5_9FIRM</name>
<dbReference type="PROSITE" id="PS00041">
    <property type="entry name" value="HTH_ARAC_FAMILY_1"/>
    <property type="match status" value="1"/>
</dbReference>
<dbReference type="InterPro" id="IPR011006">
    <property type="entry name" value="CheY-like_superfamily"/>
</dbReference>
<accession>A0A9D1K6L5</accession>
<dbReference type="SUPFAM" id="SSF52172">
    <property type="entry name" value="CheY-like"/>
    <property type="match status" value="1"/>
</dbReference>
<dbReference type="EMBL" id="DVJN01000207">
    <property type="protein sequence ID" value="HIS93491.1"/>
    <property type="molecule type" value="Genomic_DNA"/>
</dbReference>
<sequence length="247" mass="27820">MYQAIIIDDETLFLRHLETNVPWARYRTHIQRAFSSSQLALDYLKANPAIDILFTDIKMPGVNGIELIRALPIAVKQRAFIIALSGYEEYALVREAFLAGASDYLLKVDINTPAFESTMQQMLGFLDSRAKTAAGMDAPPEENTVENIKRYIQENLSQPLALSDLAAHFGFSPGYLSQLFSHASEGTLSDYIGQARIQKAQQLLLQTDMPITKIAFDVGFNSPEHFSRTFKKYTGASPRQYRQQDDE</sequence>
<dbReference type="PANTHER" id="PTHR43280">
    <property type="entry name" value="ARAC-FAMILY TRANSCRIPTIONAL REGULATOR"/>
    <property type="match status" value="1"/>
</dbReference>
<dbReference type="SUPFAM" id="SSF46689">
    <property type="entry name" value="Homeodomain-like"/>
    <property type="match status" value="2"/>
</dbReference>
<dbReference type="InterPro" id="IPR009057">
    <property type="entry name" value="Homeodomain-like_sf"/>
</dbReference>